<dbReference type="InterPro" id="IPR029033">
    <property type="entry name" value="His_PPase_superfam"/>
</dbReference>
<accession>A0A386HTG4</accession>
<sequence>MKELFVIRHAKSSWAEPFQNDFDRPLNDRGKKDAPFMAAELKKKNISIDLLLTSDAKRAAATCHCFYNEFTQAKILIEPKLYQATTKAFYEVVQDLDNQFNSVAIFSHNTGLTDFVNDLCNVHVDIVPTCGIYAVKIAIEDWKEFRKGKKGFWFFDYPKNHLIR</sequence>
<organism evidence="2 3">
    <name type="scientific">Arachidicoccus soli</name>
    <dbReference type="NCBI Taxonomy" id="2341117"/>
    <lineage>
        <taxon>Bacteria</taxon>
        <taxon>Pseudomonadati</taxon>
        <taxon>Bacteroidota</taxon>
        <taxon>Chitinophagia</taxon>
        <taxon>Chitinophagales</taxon>
        <taxon>Chitinophagaceae</taxon>
        <taxon>Arachidicoccus</taxon>
    </lineage>
</organism>
<reference evidence="2 3" key="1">
    <citation type="submission" date="2018-09" db="EMBL/GenBank/DDBJ databases">
        <title>Arachidicoccus sp. nov., a bacterium isolated from soil.</title>
        <authorList>
            <person name="Weon H.-Y."/>
            <person name="Kwon S.-W."/>
            <person name="Lee S.A."/>
        </authorList>
    </citation>
    <scope>NUCLEOTIDE SEQUENCE [LARGE SCALE GENOMIC DNA]</scope>
    <source>
        <strain evidence="2 3">KIS59-12</strain>
    </source>
</reference>
<dbReference type="Proteomes" id="UP000266118">
    <property type="component" value="Chromosome"/>
</dbReference>
<dbReference type="KEGG" id="ark:D6B99_14795"/>
<evidence type="ECO:0000313" key="3">
    <source>
        <dbReference type="Proteomes" id="UP000266118"/>
    </source>
</evidence>
<proteinExistence type="predicted"/>
<dbReference type="Pfam" id="PF00300">
    <property type="entry name" value="His_Phos_1"/>
    <property type="match status" value="1"/>
</dbReference>
<dbReference type="InterPro" id="IPR013078">
    <property type="entry name" value="His_Pase_superF_clade-1"/>
</dbReference>
<dbReference type="PANTHER" id="PTHR47623:SF1">
    <property type="entry name" value="OS09G0287300 PROTEIN"/>
    <property type="match status" value="1"/>
</dbReference>
<dbReference type="AlphaFoldDB" id="A0A386HTG4"/>
<dbReference type="SUPFAM" id="SSF53254">
    <property type="entry name" value="Phosphoglycerate mutase-like"/>
    <property type="match status" value="1"/>
</dbReference>
<name>A0A386HTG4_9BACT</name>
<protein>
    <submittedName>
        <fullName evidence="2">Histidine phosphatase family protein</fullName>
    </submittedName>
</protein>
<feature type="binding site" evidence="1">
    <location>
        <position position="58"/>
    </location>
    <ligand>
        <name>substrate</name>
    </ligand>
</feature>
<dbReference type="RefSeq" id="WP_119989820.1">
    <property type="nucleotide sequence ID" value="NZ_CP032489.1"/>
</dbReference>
<dbReference type="PANTHER" id="PTHR47623">
    <property type="entry name" value="OS09G0287300 PROTEIN"/>
    <property type="match status" value="1"/>
</dbReference>
<dbReference type="EMBL" id="CP032489">
    <property type="protein sequence ID" value="AYD48761.1"/>
    <property type="molecule type" value="Genomic_DNA"/>
</dbReference>
<evidence type="ECO:0000256" key="1">
    <source>
        <dbReference type="PIRSR" id="PIRSR613078-2"/>
    </source>
</evidence>
<dbReference type="Gene3D" id="3.40.50.1240">
    <property type="entry name" value="Phosphoglycerate mutase-like"/>
    <property type="match status" value="1"/>
</dbReference>
<dbReference type="CDD" id="cd07067">
    <property type="entry name" value="HP_PGM_like"/>
    <property type="match status" value="1"/>
</dbReference>
<keyword evidence="3" id="KW-1185">Reference proteome</keyword>
<gene>
    <name evidence="2" type="ORF">D6B99_14795</name>
</gene>
<dbReference type="OrthoDB" id="9810154at2"/>
<evidence type="ECO:0000313" key="2">
    <source>
        <dbReference type="EMBL" id="AYD48761.1"/>
    </source>
</evidence>